<evidence type="ECO:0000259" key="12">
    <source>
        <dbReference type="PROSITE" id="PS50944"/>
    </source>
</evidence>
<keyword evidence="5" id="KW-0678">Repressor</keyword>
<proteinExistence type="inferred from homology"/>
<keyword evidence="7" id="KW-0238">DNA-binding</keyword>
<gene>
    <name evidence="13" type="ORF">NPA36_02340</name>
</gene>
<evidence type="ECO:0000256" key="10">
    <source>
        <dbReference type="ARBA" id="ARBA00023211"/>
    </source>
</evidence>
<protein>
    <recommendedName>
        <fullName evidence="11">Manganese transport regulator</fullName>
    </recommendedName>
</protein>
<dbReference type="Pfam" id="PF02742">
    <property type="entry name" value="Fe_dep_repr_C"/>
    <property type="match status" value="1"/>
</dbReference>
<reference evidence="13" key="3">
    <citation type="journal article" date="2023" name="Microbiol. Resour. Announc.">
        <title>Draft Genome Sequence of Granulicatella sp. Strain S8, Isolated from a Marine Fish, Seriola quinqueradiata.</title>
        <authorList>
            <person name="Lee M."/>
            <person name="Farooq A."/>
            <person name="Jeong J.B."/>
            <person name="Jung M.Y."/>
        </authorList>
    </citation>
    <scope>NUCLEOTIDE SEQUENCE</scope>
    <source>
        <strain evidence="13">S8</strain>
    </source>
</reference>
<dbReference type="Proteomes" id="UP001059480">
    <property type="component" value="Unassembled WGS sequence"/>
</dbReference>
<evidence type="ECO:0000256" key="11">
    <source>
        <dbReference type="ARBA" id="ARBA00032593"/>
    </source>
</evidence>
<organism evidence="13 14">
    <name type="scientific">Granulicatella seriolae</name>
    <dbReference type="NCBI Taxonomy" id="2967226"/>
    <lineage>
        <taxon>Bacteria</taxon>
        <taxon>Bacillati</taxon>
        <taxon>Bacillota</taxon>
        <taxon>Bacilli</taxon>
        <taxon>Lactobacillales</taxon>
        <taxon>Carnobacteriaceae</taxon>
        <taxon>Granulicatella</taxon>
    </lineage>
</organism>
<dbReference type="Pfam" id="PF04023">
    <property type="entry name" value="FeoA"/>
    <property type="match status" value="1"/>
</dbReference>
<dbReference type="PANTHER" id="PTHR33238:SF11">
    <property type="entry name" value="TRANSCRIPTIONAL REGULATOR MNTR"/>
    <property type="match status" value="1"/>
</dbReference>
<dbReference type="SUPFAM" id="SSF47979">
    <property type="entry name" value="Iron-dependent repressor protein, dimerization domain"/>
    <property type="match status" value="1"/>
</dbReference>
<comment type="subcellular location">
    <subcellularLocation>
        <location evidence="1">Cytoplasm</location>
    </subcellularLocation>
</comment>
<dbReference type="InterPro" id="IPR036390">
    <property type="entry name" value="WH_DNA-bd_sf"/>
</dbReference>
<evidence type="ECO:0000256" key="4">
    <source>
        <dbReference type="ARBA" id="ARBA00022490"/>
    </source>
</evidence>
<comment type="similarity">
    <text evidence="2">Belongs to the DtxR/MntR family.</text>
</comment>
<evidence type="ECO:0000256" key="9">
    <source>
        <dbReference type="ARBA" id="ARBA00023163"/>
    </source>
</evidence>
<keyword evidence="6" id="KW-0805">Transcription regulation</keyword>
<comment type="subunit">
    <text evidence="3">Homodimer.</text>
</comment>
<feature type="domain" description="HTH dtxR-type" evidence="12">
    <location>
        <begin position="1"/>
        <end position="62"/>
    </location>
</feature>
<dbReference type="InterPro" id="IPR022687">
    <property type="entry name" value="HTH_DTXR"/>
</dbReference>
<dbReference type="InterPro" id="IPR036388">
    <property type="entry name" value="WH-like_DNA-bd_sf"/>
</dbReference>
<keyword evidence="9" id="KW-0804">Transcription</keyword>
<reference evidence="13" key="1">
    <citation type="submission" date="2022-07" db="EMBL/GenBank/DDBJ databases">
        <authorList>
            <person name="Jung M.-Y."/>
            <person name="Lee M."/>
        </authorList>
    </citation>
    <scope>NUCLEOTIDE SEQUENCE</scope>
    <source>
        <strain evidence="13">S8</strain>
    </source>
</reference>
<dbReference type="InterPro" id="IPR007167">
    <property type="entry name" value="Fe-transptr_FeoA-like"/>
</dbReference>
<dbReference type="InterPro" id="IPR036421">
    <property type="entry name" value="Fe_dep_repressor_sf"/>
</dbReference>
<keyword evidence="4" id="KW-0963">Cytoplasm</keyword>
<dbReference type="Gene3D" id="1.10.10.10">
    <property type="entry name" value="Winged helix-like DNA-binding domain superfamily/Winged helix DNA-binding domain"/>
    <property type="match status" value="1"/>
</dbReference>
<name>A0ABT1WLN2_9LACT</name>
<dbReference type="InterPro" id="IPR038157">
    <property type="entry name" value="FeoA_core_dom"/>
</dbReference>
<keyword evidence="8" id="KW-0010">Activator</keyword>
<dbReference type="PANTHER" id="PTHR33238">
    <property type="entry name" value="IRON (METAL) DEPENDENT REPRESSOR, DTXR FAMILY"/>
    <property type="match status" value="1"/>
</dbReference>
<evidence type="ECO:0000256" key="3">
    <source>
        <dbReference type="ARBA" id="ARBA00011738"/>
    </source>
</evidence>
<dbReference type="EMBL" id="JANHNZ010000002">
    <property type="protein sequence ID" value="MCQ9209380.1"/>
    <property type="molecule type" value="Genomic_DNA"/>
</dbReference>
<dbReference type="Gene3D" id="2.30.30.90">
    <property type="match status" value="1"/>
</dbReference>
<comment type="caution">
    <text evidence="13">The sequence shown here is derived from an EMBL/GenBank/DDBJ whole genome shotgun (WGS) entry which is preliminary data.</text>
</comment>
<reference evidence="13" key="2">
    <citation type="journal article" date="2023" name="Curr. Microbiol.">
        <title>Granulicatella seriolae sp. nov., a Novel Facultative Anaerobe Isolated from Yellowtail Marine Fish.</title>
        <authorList>
            <person name="Lee M."/>
            <person name="Choi Y.J."/>
            <person name="Farooq A."/>
            <person name="Jeong J.B."/>
            <person name="Jung M.Y."/>
        </authorList>
    </citation>
    <scope>NUCLEOTIDE SEQUENCE</scope>
    <source>
        <strain evidence="13">S8</strain>
    </source>
</reference>
<evidence type="ECO:0000256" key="6">
    <source>
        <dbReference type="ARBA" id="ARBA00023015"/>
    </source>
</evidence>
<evidence type="ECO:0000313" key="14">
    <source>
        <dbReference type="Proteomes" id="UP001059480"/>
    </source>
</evidence>
<accession>A0ABT1WLN2</accession>
<evidence type="ECO:0000256" key="2">
    <source>
        <dbReference type="ARBA" id="ARBA00007871"/>
    </source>
</evidence>
<evidence type="ECO:0000256" key="5">
    <source>
        <dbReference type="ARBA" id="ARBA00022491"/>
    </source>
</evidence>
<dbReference type="RefSeq" id="WP_256944498.1">
    <property type="nucleotide sequence ID" value="NZ_JANHNZ010000002.1"/>
</dbReference>
<dbReference type="InterPro" id="IPR022689">
    <property type="entry name" value="Iron_dep_repressor"/>
</dbReference>
<keyword evidence="10" id="KW-0464">Manganese</keyword>
<evidence type="ECO:0000256" key="8">
    <source>
        <dbReference type="ARBA" id="ARBA00023159"/>
    </source>
</evidence>
<evidence type="ECO:0000313" key="13">
    <source>
        <dbReference type="EMBL" id="MCQ9209380.1"/>
    </source>
</evidence>
<dbReference type="Pfam" id="PF01325">
    <property type="entry name" value="Fe_dep_repress"/>
    <property type="match status" value="1"/>
</dbReference>
<dbReference type="SMART" id="SM00529">
    <property type="entry name" value="HTH_DTXR"/>
    <property type="match status" value="1"/>
</dbReference>
<dbReference type="SUPFAM" id="SSF46785">
    <property type="entry name" value="Winged helix' DNA-binding domain"/>
    <property type="match status" value="1"/>
</dbReference>
<keyword evidence="14" id="KW-1185">Reference proteome</keyword>
<dbReference type="InterPro" id="IPR001367">
    <property type="entry name" value="Fe_dep_repressor"/>
</dbReference>
<dbReference type="InterPro" id="IPR050536">
    <property type="entry name" value="DtxR_MntR_Metal-Reg"/>
</dbReference>
<evidence type="ECO:0000256" key="7">
    <source>
        <dbReference type="ARBA" id="ARBA00023125"/>
    </source>
</evidence>
<sequence length="221" mass="25541">MSINQEDYIKYIFEKNQVQEKITNKDIATYLGVSAPSVTEMVARLIKVGKIQRDDELGLMPTSLGQEEAKELIRKHRLWEVFLVNYLGYTWDDVHDDAEVLEHATSNLLADRLDQFLDHPEFCPHGKIIYGNRHIEKSRMIGSLSDLPLGVQAQVHAIHEQEGLLAYLERKEISLETILFIREILPYDQTLVIQIGTKMVEISQQAAERIVVEWEVDQNDR</sequence>
<evidence type="ECO:0000256" key="1">
    <source>
        <dbReference type="ARBA" id="ARBA00004496"/>
    </source>
</evidence>
<dbReference type="PROSITE" id="PS50944">
    <property type="entry name" value="HTH_DTXR"/>
    <property type="match status" value="1"/>
</dbReference>